<dbReference type="AlphaFoldDB" id="A0AA88KY85"/>
<dbReference type="GO" id="GO:0001147">
    <property type="term" value="F:transcription termination site sequence-specific DNA binding"/>
    <property type="evidence" value="ECO:0007669"/>
    <property type="project" value="TreeGrafter"/>
</dbReference>
<comment type="caution">
    <text evidence="2">The sequence shown here is derived from an EMBL/GenBank/DDBJ whole genome shotgun (WGS) entry which is preliminary data.</text>
</comment>
<name>A0AA88KY85_ARTSF</name>
<evidence type="ECO:0000259" key="1">
    <source>
        <dbReference type="Pfam" id="PF13087"/>
    </source>
</evidence>
<gene>
    <name evidence="2" type="ORF">QYM36_016495</name>
</gene>
<dbReference type="Gene3D" id="3.40.50.300">
    <property type="entry name" value="P-loop containing nucleotide triphosphate hydrolases"/>
    <property type="match status" value="1"/>
</dbReference>
<sequence length="231" mass="25318">MAVCDIDDILVGDLIALRGAGGYKPSSATTRVYQNIVLTFVFCFSDCSGAKSVQVDIVKGFQGREKHVIVISATRDSKEGIGSFSEPEKFNVALTRAKHCLIICGHMATLRRNDLWNKLVTDAEKRELFYRVDSYSNVDDKDPLSPEDAAGQNVKDSVLECGPNSSATDRISGCKTELDVVIQQPVAMSEQSLMIGPSVDGKDLPYHILLALILFLRNPILTIVRVLGRDL</sequence>
<dbReference type="PANTHER" id="PTHR10887:SF495">
    <property type="entry name" value="HELICASE SENATAXIN ISOFORM X1-RELATED"/>
    <property type="match status" value="1"/>
</dbReference>
<evidence type="ECO:0000313" key="3">
    <source>
        <dbReference type="Proteomes" id="UP001187531"/>
    </source>
</evidence>
<evidence type="ECO:0000313" key="2">
    <source>
        <dbReference type="EMBL" id="KAK2706469.1"/>
    </source>
</evidence>
<reference evidence="2" key="1">
    <citation type="submission" date="2023-07" db="EMBL/GenBank/DDBJ databases">
        <title>Chromosome-level genome assembly of Artemia franciscana.</title>
        <authorList>
            <person name="Jo E."/>
        </authorList>
    </citation>
    <scope>NUCLEOTIDE SEQUENCE</scope>
    <source>
        <tissue evidence="2">Whole body</tissue>
    </source>
</reference>
<dbReference type="InterPro" id="IPR047187">
    <property type="entry name" value="SF1_C_Upf1"/>
</dbReference>
<dbReference type="CDD" id="cd18808">
    <property type="entry name" value="SF1_C_Upf1"/>
    <property type="match status" value="1"/>
</dbReference>
<dbReference type="EMBL" id="JAVRJZ010000020">
    <property type="protein sequence ID" value="KAK2706469.1"/>
    <property type="molecule type" value="Genomic_DNA"/>
</dbReference>
<dbReference type="GO" id="GO:0016604">
    <property type="term" value="C:nuclear body"/>
    <property type="evidence" value="ECO:0007669"/>
    <property type="project" value="TreeGrafter"/>
</dbReference>
<keyword evidence="3" id="KW-1185">Reference proteome</keyword>
<dbReference type="InterPro" id="IPR027417">
    <property type="entry name" value="P-loop_NTPase"/>
</dbReference>
<organism evidence="2 3">
    <name type="scientific">Artemia franciscana</name>
    <name type="common">Brine shrimp</name>
    <name type="synonym">Artemia sanfranciscana</name>
    <dbReference type="NCBI Taxonomy" id="6661"/>
    <lineage>
        <taxon>Eukaryota</taxon>
        <taxon>Metazoa</taxon>
        <taxon>Ecdysozoa</taxon>
        <taxon>Arthropoda</taxon>
        <taxon>Crustacea</taxon>
        <taxon>Branchiopoda</taxon>
        <taxon>Anostraca</taxon>
        <taxon>Artemiidae</taxon>
        <taxon>Artemia</taxon>
    </lineage>
</organism>
<dbReference type="Pfam" id="PF13087">
    <property type="entry name" value="AAA_12"/>
    <property type="match status" value="1"/>
</dbReference>
<protein>
    <recommendedName>
        <fullName evidence="1">DNA2/NAM7 helicase-like C-terminal domain-containing protein</fullName>
    </recommendedName>
</protein>
<dbReference type="PANTHER" id="PTHR10887">
    <property type="entry name" value="DNA2/NAM7 HELICASE FAMILY"/>
    <property type="match status" value="1"/>
</dbReference>
<dbReference type="InterPro" id="IPR045055">
    <property type="entry name" value="DNA2/NAM7-like"/>
</dbReference>
<feature type="domain" description="DNA2/NAM7 helicase-like C-terminal" evidence="1">
    <location>
        <begin position="49"/>
        <end position="107"/>
    </location>
</feature>
<dbReference type="GO" id="GO:0006369">
    <property type="term" value="P:termination of RNA polymerase II transcription"/>
    <property type="evidence" value="ECO:0007669"/>
    <property type="project" value="TreeGrafter"/>
</dbReference>
<dbReference type="Proteomes" id="UP001187531">
    <property type="component" value="Unassembled WGS sequence"/>
</dbReference>
<accession>A0AA88KY85</accession>
<dbReference type="InterPro" id="IPR041679">
    <property type="entry name" value="DNA2/NAM7-like_C"/>
</dbReference>
<proteinExistence type="predicted"/>